<protein>
    <submittedName>
        <fullName evidence="1">Uncharacterized protein</fullName>
    </submittedName>
</protein>
<organism evidence="1 2">
    <name type="scientific">Lasiodiplodia mahajangana</name>
    <dbReference type="NCBI Taxonomy" id="1108764"/>
    <lineage>
        <taxon>Eukaryota</taxon>
        <taxon>Fungi</taxon>
        <taxon>Dikarya</taxon>
        <taxon>Ascomycota</taxon>
        <taxon>Pezizomycotina</taxon>
        <taxon>Dothideomycetes</taxon>
        <taxon>Dothideomycetes incertae sedis</taxon>
        <taxon>Botryosphaeriales</taxon>
        <taxon>Botryosphaeriaceae</taxon>
        <taxon>Lasiodiplodia</taxon>
    </lineage>
</organism>
<evidence type="ECO:0000313" key="1">
    <source>
        <dbReference type="EMBL" id="KAJ8131241.1"/>
    </source>
</evidence>
<dbReference type="Proteomes" id="UP001153332">
    <property type="component" value="Unassembled WGS sequence"/>
</dbReference>
<sequence length="1284" mass="143956">MAFNPFDLLLDACASPNSYPTKLLRSELFPHALQKYNQLIDERASRVFAKDNESEHWLIRFWDRCDGQQGFPLTPHACGSVGQLKEYLLVNQKDPACRHMKAPIKKVEKALVDMKCDKAEALGSTLSQVPIPSSQINTFGSKTTGCGLSRIFNVAGSSSTLPQKCIIETHAKPGTTRLPHPAASNSNRQLYTAEGPPVSPAGQVDIGKDPFRILEGFKYEDLQYLYHIGSKLHEADMILNLDAGVLLEVINYFKGFVDDPQLPEGLKDGCQAALSTFVRQTTAIVRELEAERTRIATLITLLNDGKALLNSVTQFRDVELNRLSSTRVETMTKDMHQSTLQMETIAARTEKETSSMHTITFATLLFLPGTFVATFLGAGFFQWPDNNRSDQIPNYPIWRPHYFVLFAEISFPLMALTLLFWAGPHIVKQVKAKDPNAQSAALPAYLLGDLLGGGNANNKSEHVKEGVEGNGCLAPYIPIDKLTAYWSHNRIEALLGHREMEVVIPTLKHRFKQIMSILTYIADDSHDYTEYIVPFYMANIDDHSLPLLAHDQSTSPGSRHAQSPFPDDYDGREARVRFLDCQWRFLPLDFNKENGIMDRIYPPRALDPRHVIPVTIEGELSQQQGRGEFIVFKEYDGKRHSAEFISERSAYHSIYNKPSGTSFDLSKHFLAYYGCFQQGDKCVIVTEYANQGSLLDFFRSNGYLPCTKEEAVDLWSDLGDLIKSLALLHKGGKHDSSIHQDIKPANIFVSQFEKSQSRFRFKLGDFGMCSVTPIDENGDTIGRDNGGSRMYSSPEMCRIFRDIPMDGQITWQADIWSFGCVLLDCGVWMALHDRGRTEFRMQRSEEIERRKPVTLRSAGRDMLGDATARLSAQQLQSCFESALRSSALPSPSGSLYRAPSRVGDIQRISHRTPTDLTENTIVAPVGGSQASPPAAPRNTGELAPRARTSNDRVANQTHFQLPSIPRRSTISCREPSYTPFSPFGQYNAPGLRHQSFNRFRRDSTANLELSYIPNTGGARLHTVADVHEWISKHRYDKDAPMPKWLENPVNGLKDRDQCFIFDNSASMIPHWHDVMRTADALIYVLKGVDPDGFEVHMTNPQKTFKRKSYRELFGDRGQFEQCQPRPDSGSCHMETVLSNILERVMEKTLGSSTSMLNCLSSPKIRGVNVYIFTDGVWGSRQPPDILSKEAGGVENVIRTAVQRLQAANKWRTFFSIQFIGFGDNPIGRGRMQFLDDTSNSGWDIVDSTPHNGDVVKMILGATNQDLDNSPHSYDCGSGALVLPQ</sequence>
<keyword evidence="2" id="KW-1185">Reference proteome</keyword>
<reference evidence="1" key="1">
    <citation type="submission" date="2022-12" db="EMBL/GenBank/DDBJ databases">
        <title>Genome Sequence of Lasiodiplodia mahajangana.</title>
        <authorList>
            <person name="Buettner E."/>
        </authorList>
    </citation>
    <scope>NUCLEOTIDE SEQUENCE</scope>
    <source>
        <strain evidence="1">VT137</strain>
    </source>
</reference>
<dbReference type="EMBL" id="JAPUUL010000330">
    <property type="protein sequence ID" value="KAJ8131241.1"/>
    <property type="molecule type" value="Genomic_DNA"/>
</dbReference>
<comment type="caution">
    <text evidence="1">The sequence shown here is derived from an EMBL/GenBank/DDBJ whole genome shotgun (WGS) entry which is preliminary data.</text>
</comment>
<gene>
    <name evidence="1" type="ORF">O1611_g2385</name>
</gene>
<name>A0ACC2JUQ6_9PEZI</name>
<proteinExistence type="predicted"/>
<accession>A0ACC2JUQ6</accession>
<evidence type="ECO:0000313" key="2">
    <source>
        <dbReference type="Proteomes" id="UP001153332"/>
    </source>
</evidence>